<keyword evidence="4" id="KW-0946">Virion</keyword>
<dbReference type="EMBL" id="KM204987">
    <property type="protein sequence ID" value="AJR28314.1"/>
    <property type="molecule type" value="Viral_cRNA"/>
</dbReference>
<evidence type="ECO:0000256" key="7">
    <source>
        <dbReference type="ARBA" id="ARBA00023311"/>
    </source>
</evidence>
<organism evidence="8 9">
    <name type="scientific">Aruac virus</name>
    <dbReference type="NCBI Taxonomy" id="1272961"/>
    <lineage>
        <taxon>Viruses</taxon>
        <taxon>Riboviria</taxon>
        <taxon>Orthornavirae</taxon>
        <taxon>Negarnaviricota</taxon>
        <taxon>Haploviricotina</taxon>
        <taxon>Monjiviricetes</taxon>
        <taxon>Mononegavirales</taxon>
        <taxon>Rhabdoviridae</taxon>
        <taxon>Alpharhabdovirinae</taxon>
        <taxon>Arurhavirus</taxon>
        <taxon>Arurhavirus aruac</taxon>
    </lineage>
</organism>
<evidence type="ECO:0000256" key="5">
    <source>
        <dbReference type="ARBA" id="ARBA00022870"/>
    </source>
</evidence>
<sequence length="222" mass="25502">MSSLVRWVKRNPKPSAPSVVTTVSDVDNLSWSYGQAFDEPETDSPADHRNNGYEIRNYFVAADLLVTTDRAFESLPELIHLLEEMVDHYDGPFRHKPTIWAVYVMLGVHLKPKSKATDMQKIYSTRISEPISFRFRSELDPGPRVAVYQKDFKSLSDSRKSSISFNIKIQPTKRSSCPYPDMYRIPMQNGNDPPPLKRMLEKFGYSIEPSHDGSEIDIVEMR</sequence>
<evidence type="ECO:0000256" key="3">
    <source>
        <dbReference type="ARBA" id="ARBA00017678"/>
    </source>
</evidence>
<protein>
    <recommendedName>
        <fullName evidence="3">Matrix protein</fullName>
    </recommendedName>
</protein>
<name>A0A0D3R0Y0_9RHAB</name>
<reference evidence="8 9" key="1">
    <citation type="journal article" date="2015" name="PLoS Pathog.">
        <title>Evolution of genome size and complexity in the rhabdoviridae.</title>
        <authorList>
            <person name="Walker P.J."/>
            <person name="Firth C."/>
            <person name="Widen S.G."/>
            <person name="Blasdell K.R."/>
            <person name="Guzman H."/>
            <person name="Wood T.G."/>
            <person name="Paradkar P.N."/>
            <person name="Holmes E.C."/>
            <person name="Tesh R.B."/>
            <person name="Vasilakis N."/>
        </authorList>
    </citation>
    <scope>NUCLEOTIDE SEQUENCE [LARGE SCALE GENOMIC DNA]</scope>
    <source>
        <strain evidence="8">TRVL9223</strain>
    </source>
</reference>
<evidence type="ECO:0000256" key="6">
    <source>
        <dbReference type="ARBA" id="ARBA00023136"/>
    </source>
</evidence>
<evidence type="ECO:0000256" key="1">
    <source>
        <dbReference type="ARBA" id="ARBA00004328"/>
    </source>
</evidence>
<dbReference type="GO" id="GO:0033645">
    <property type="term" value="C:host cell endomembrane system"/>
    <property type="evidence" value="ECO:0007669"/>
    <property type="project" value="UniProtKB-SubCell"/>
</dbReference>
<dbReference type="RefSeq" id="YP_010796306.1">
    <property type="nucleotide sequence ID" value="NC_075981.1"/>
</dbReference>
<accession>A0A0D3R0Y0</accession>
<evidence type="ECO:0000256" key="2">
    <source>
        <dbReference type="ARBA" id="ARBA00004531"/>
    </source>
</evidence>
<keyword evidence="9" id="KW-1185">Reference proteome</keyword>
<keyword evidence="7" id="KW-0468">Viral matrix protein</keyword>
<evidence type="ECO:0000313" key="9">
    <source>
        <dbReference type="Proteomes" id="UP000115720"/>
    </source>
</evidence>
<dbReference type="Pfam" id="PF06326">
    <property type="entry name" value="Vesiculo_matrix"/>
    <property type="match status" value="1"/>
</dbReference>
<dbReference type="KEGG" id="vg:80533752"/>
<proteinExistence type="predicted"/>
<comment type="subcellular location">
    <subcellularLocation>
        <location evidence="2">Host endomembrane system</location>
        <topology evidence="2">Peripheral membrane protein</topology>
    </subcellularLocation>
    <subcellularLocation>
        <location evidence="1">Virion</location>
    </subcellularLocation>
</comment>
<evidence type="ECO:0000313" key="8">
    <source>
        <dbReference type="EMBL" id="AJR28314.1"/>
    </source>
</evidence>
<dbReference type="GeneID" id="80533752"/>
<dbReference type="GO" id="GO:0019031">
    <property type="term" value="C:viral envelope"/>
    <property type="evidence" value="ECO:0007669"/>
    <property type="project" value="InterPro"/>
</dbReference>
<evidence type="ECO:0000256" key="4">
    <source>
        <dbReference type="ARBA" id="ARBA00022844"/>
    </source>
</evidence>
<keyword evidence="5" id="KW-1043">Host membrane</keyword>
<dbReference type="InterPro" id="IPR009397">
    <property type="entry name" value="Vesiculo_matrix"/>
</dbReference>
<dbReference type="Proteomes" id="UP000115720">
    <property type="component" value="Segment"/>
</dbReference>
<keyword evidence="6" id="KW-0472">Membrane</keyword>
<dbReference type="GO" id="GO:0039660">
    <property type="term" value="F:structural constituent of virion"/>
    <property type="evidence" value="ECO:0007669"/>
    <property type="project" value="UniProtKB-KW"/>
</dbReference>